<protein>
    <submittedName>
        <fullName evidence="1">Uncharacterized protein</fullName>
    </submittedName>
</protein>
<keyword evidence="2" id="KW-1185">Reference proteome</keyword>
<dbReference type="Proteomes" id="UP000182740">
    <property type="component" value="Unassembled WGS sequence"/>
</dbReference>
<evidence type="ECO:0000313" key="1">
    <source>
        <dbReference type="EMBL" id="SFW13005.1"/>
    </source>
</evidence>
<dbReference type="AlphaFoldDB" id="A0A1K1LQ22"/>
<dbReference type="STRING" id="546364.SAMN04489730_0129"/>
<proteinExistence type="predicted"/>
<reference evidence="2" key="1">
    <citation type="submission" date="2016-11" db="EMBL/GenBank/DDBJ databases">
        <authorList>
            <person name="Varghese N."/>
            <person name="Submissions S."/>
        </authorList>
    </citation>
    <scope>NUCLEOTIDE SEQUENCE [LARGE SCALE GENOMIC DNA]</scope>
    <source>
        <strain evidence="2">DSM 44671</strain>
    </source>
</reference>
<name>A0A1K1LQ22_9PSEU</name>
<accession>A0A1K1LQ22</accession>
<gene>
    <name evidence="1" type="ORF">SAMN04489730_0129</name>
</gene>
<evidence type="ECO:0000313" key="2">
    <source>
        <dbReference type="Proteomes" id="UP000182740"/>
    </source>
</evidence>
<organism evidence="1 2">
    <name type="scientific">Amycolatopsis australiensis</name>
    <dbReference type="NCBI Taxonomy" id="546364"/>
    <lineage>
        <taxon>Bacteria</taxon>
        <taxon>Bacillati</taxon>
        <taxon>Actinomycetota</taxon>
        <taxon>Actinomycetes</taxon>
        <taxon>Pseudonocardiales</taxon>
        <taxon>Pseudonocardiaceae</taxon>
        <taxon>Amycolatopsis</taxon>
    </lineage>
</organism>
<dbReference type="EMBL" id="FPJG01000002">
    <property type="protein sequence ID" value="SFW13005.1"/>
    <property type="molecule type" value="Genomic_DNA"/>
</dbReference>
<sequence length="192" mass="20671">MQGMRTLHHLTEQLGDEGLARLRGLLLVRLVQAGGGSGNDGLLHLFLLPSEPLGTRFVLYETAQTHNFNKPPRKSIAAATKALRAAGGDPRHLRGGDRRWATVDPEARALYLGSGWRFASPNPRVLTTTMARLVDTTALYVTVGVDGEPLIAQVSKPYLLGDGRQRSDTVAAVAAGEGGPFELIDTLVQLLR</sequence>